<dbReference type="InterPro" id="IPR000209">
    <property type="entry name" value="Peptidase_S8/S53_dom"/>
</dbReference>
<dbReference type="PROSITE" id="PS00138">
    <property type="entry name" value="SUBTILASE_SER"/>
    <property type="match status" value="1"/>
</dbReference>
<evidence type="ECO:0000256" key="5">
    <source>
        <dbReference type="PIRSR" id="PIRSR615500-1"/>
    </source>
</evidence>
<dbReference type="InterPro" id="IPR015500">
    <property type="entry name" value="Peptidase_S8_subtilisin-rel"/>
</dbReference>
<feature type="compositionally biased region" description="Polar residues" evidence="8">
    <location>
        <begin position="350"/>
        <end position="376"/>
    </location>
</feature>
<feature type="chain" id="PRO_5017376284" evidence="9">
    <location>
        <begin position="32"/>
        <end position="493"/>
    </location>
</feature>
<evidence type="ECO:0000256" key="4">
    <source>
        <dbReference type="ARBA" id="ARBA00022825"/>
    </source>
</evidence>
<dbReference type="InterPro" id="IPR022398">
    <property type="entry name" value="Peptidase_S8_His-AS"/>
</dbReference>
<feature type="domain" description="Peptidase S8/S53" evidence="10">
    <location>
        <begin position="147"/>
        <end position="458"/>
    </location>
</feature>
<feature type="region of interest" description="Disordered" evidence="8">
    <location>
        <begin position="318"/>
        <end position="378"/>
    </location>
</feature>
<protein>
    <submittedName>
        <fullName evidence="11">Serine protease AprX</fullName>
    </submittedName>
</protein>
<dbReference type="PANTHER" id="PTHR43806">
    <property type="entry name" value="PEPTIDASE S8"/>
    <property type="match status" value="1"/>
</dbReference>
<keyword evidence="3 6" id="KW-0378">Hydrolase</keyword>
<feature type="active site" description="Charge relay system" evidence="5 6">
    <location>
        <position position="209"/>
    </location>
</feature>
<evidence type="ECO:0000256" key="3">
    <source>
        <dbReference type="ARBA" id="ARBA00022801"/>
    </source>
</evidence>
<dbReference type="InterPro" id="IPR050131">
    <property type="entry name" value="Peptidase_S8_subtilisin-like"/>
</dbReference>
<dbReference type="OrthoDB" id="614750at2"/>
<dbReference type="AlphaFoldDB" id="A0A1I1C9B5"/>
<feature type="signal peptide" evidence="9">
    <location>
        <begin position="1"/>
        <end position="31"/>
    </location>
</feature>
<feature type="active site" description="Charge relay system" evidence="5 6">
    <location>
        <position position="421"/>
    </location>
</feature>
<dbReference type="SUPFAM" id="SSF52743">
    <property type="entry name" value="Subtilisin-like"/>
    <property type="match status" value="1"/>
</dbReference>
<dbReference type="InterPro" id="IPR036852">
    <property type="entry name" value="Peptidase_S8/S53_dom_sf"/>
</dbReference>
<evidence type="ECO:0000313" key="11">
    <source>
        <dbReference type="EMBL" id="SFB59231.1"/>
    </source>
</evidence>
<keyword evidence="2 6" id="KW-0645">Protease</keyword>
<dbReference type="Gene3D" id="3.40.50.200">
    <property type="entry name" value="Peptidase S8/S53 domain"/>
    <property type="match status" value="1"/>
</dbReference>
<keyword evidence="9" id="KW-0732">Signal</keyword>
<dbReference type="RefSeq" id="WP_091677724.1">
    <property type="nucleotide sequence ID" value="NZ_FOKG01000023.1"/>
</dbReference>
<accession>A0A1I1C9B5</accession>
<evidence type="ECO:0000256" key="9">
    <source>
        <dbReference type="SAM" id="SignalP"/>
    </source>
</evidence>
<reference evidence="12" key="1">
    <citation type="submission" date="2016-10" db="EMBL/GenBank/DDBJ databases">
        <authorList>
            <person name="Varghese N."/>
            <person name="Submissions S."/>
        </authorList>
    </citation>
    <scope>NUCLEOTIDE SEQUENCE [LARGE SCALE GENOMIC DNA]</scope>
    <source>
        <strain evidence="12">CGMCC 4.3568</strain>
    </source>
</reference>
<dbReference type="STRING" id="490629.SAMN05216266_12356"/>
<keyword evidence="12" id="KW-1185">Reference proteome</keyword>
<dbReference type="PROSITE" id="PS00136">
    <property type="entry name" value="SUBTILASE_ASP"/>
    <property type="match status" value="1"/>
</dbReference>
<dbReference type="PROSITE" id="PS00137">
    <property type="entry name" value="SUBTILASE_HIS"/>
    <property type="match status" value="1"/>
</dbReference>
<evidence type="ECO:0000259" key="10">
    <source>
        <dbReference type="Pfam" id="PF00082"/>
    </source>
</evidence>
<dbReference type="EMBL" id="FOKG01000023">
    <property type="protein sequence ID" value="SFB59231.1"/>
    <property type="molecule type" value="Genomic_DNA"/>
</dbReference>
<dbReference type="InterPro" id="IPR023828">
    <property type="entry name" value="Peptidase_S8_Ser-AS"/>
</dbReference>
<dbReference type="PROSITE" id="PS51892">
    <property type="entry name" value="SUBTILASE"/>
    <property type="match status" value="1"/>
</dbReference>
<dbReference type="InterPro" id="IPR023827">
    <property type="entry name" value="Peptidase_S8_Asp-AS"/>
</dbReference>
<gene>
    <name evidence="11" type="ORF">SAMN05216266_12356</name>
</gene>
<dbReference type="Proteomes" id="UP000243799">
    <property type="component" value="Unassembled WGS sequence"/>
</dbReference>
<dbReference type="Pfam" id="PF00082">
    <property type="entry name" value="Peptidase_S8"/>
    <property type="match status" value="1"/>
</dbReference>
<name>A0A1I1C9B5_9PSEU</name>
<dbReference type="GO" id="GO:0006508">
    <property type="term" value="P:proteolysis"/>
    <property type="evidence" value="ECO:0007669"/>
    <property type="project" value="UniProtKB-KW"/>
</dbReference>
<evidence type="ECO:0000256" key="2">
    <source>
        <dbReference type="ARBA" id="ARBA00022670"/>
    </source>
</evidence>
<feature type="active site" description="Charge relay system" evidence="5 6">
    <location>
        <position position="156"/>
    </location>
</feature>
<evidence type="ECO:0000256" key="7">
    <source>
        <dbReference type="RuleBase" id="RU003355"/>
    </source>
</evidence>
<evidence type="ECO:0000256" key="6">
    <source>
        <dbReference type="PROSITE-ProRule" id="PRU01240"/>
    </source>
</evidence>
<evidence type="ECO:0000256" key="1">
    <source>
        <dbReference type="ARBA" id="ARBA00011073"/>
    </source>
</evidence>
<evidence type="ECO:0000313" key="12">
    <source>
        <dbReference type="Proteomes" id="UP000243799"/>
    </source>
</evidence>
<evidence type="ECO:0000256" key="8">
    <source>
        <dbReference type="SAM" id="MobiDB-lite"/>
    </source>
</evidence>
<dbReference type="GO" id="GO:0004252">
    <property type="term" value="F:serine-type endopeptidase activity"/>
    <property type="evidence" value="ECO:0007669"/>
    <property type="project" value="UniProtKB-UniRule"/>
</dbReference>
<dbReference type="PANTHER" id="PTHR43806:SF11">
    <property type="entry name" value="CEREVISIN-RELATED"/>
    <property type="match status" value="1"/>
</dbReference>
<organism evidence="11 12">
    <name type="scientific">Amycolatopsis marina</name>
    <dbReference type="NCBI Taxonomy" id="490629"/>
    <lineage>
        <taxon>Bacteria</taxon>
        <taxon>Bacillati</taxon>
        <taxon>Actinomycetota</taxon>
        <taxon>Actinomycetes</taxon>
        <taxon>Pseudonocardiales</taxon>
        <taxon>Pseudonocardiaceae</taxon>
        <taxon>Amycolatopsis</taxon>
    </lineage>
</organism>
<keyword evidence="4 6" id="KW-0720">Serine protease</keyword>
<sequence>MRTRSARLRRSFAIAAAVVVLPVTGAVPATADTRHQLTPVSDTLAALLATAADTAGVTTLVHGTDLGAAERAVREAGMQRITSFRKIGVVAAKGTAEQVRQVRAADGVTYLENNDPISMFGTSGTEATRSAEARTTLTGANGAQLDGSGVSVAVIDTGVDPTHPAFRGADGSSRVVRNLKSLCLQGTDTGCIVSVPNSVDTDTLSLGGHGTHVTGIAAGNTLRLSDGSRVGGSAPGSKIVSISTGAALLVLGSDAALNWVLENHATPCGAGVPATTCPPIKAINNSYGPSGGGEFDPNSATVKLQRALADEGVVTVWANGNDGGDGSASLSNPPGQDPTPGVLSVASYFDQGTGTRDGSVSDFSSRGSATDQQSWPDISAPGEEILSSCRLYLPICSTGLQPKNGPGLLDLGTYNVISGTSMAAPQITGIVAQLFQAKPDATPAEIENALKSTAYKFSDGAAYEQAGPYTSSYDKGTGLVDVVAAATALGATS</sequence>
<proteinExistence type="inferred from homology"/>
<comment type="similarity">
    <text evidence="1 6 7">Belongs to the peptidase S8 family.</text>
</comment>
<dbReference type="PRINTS" id="PR00723">
    <property type="entry name" value="SUBTILISIN"/>
</dbReference>